<dbReference type="EMBL" id="BLAG01000037">
    <property type="protein sequence ID" value="GES34729.1"/>
    <property type="molecule type" value="Genomic_DNA"/>
</dbReference>
<dbReference type="SUPFAM" id="SSF46689">
    <property type="entry name" value="Homeodomain-like"/>
    <property type="match status" value="1"/>
</dbReference>
<dbReference type="InterPro" id="IPR011075">
    <property type="entry name" value="TetR_C"/>
</dbReference>
<dbReference type="GO" id="GO:0003700">
    <property type="term" value="F:DNA-binding transcription factor activity"/>
    <property type="evidence" value="ECO:0007669"/>
    <property type="project" value="TreeGrafter"/>
</dbReference>
<dbReference type="PANTHER" id="PTHR30055:SF148">
    <property type="entry name" value="TETR-FAMILY TRANSCRIPTIONAL REGULATOR"/>
    <property type="match status" value="1"/>
</dbReference>
<sequence length="223" mass="23323">MTRAAAGPGAVADAVAAGEWPGPAAPGRRGRPRSAAAGPAVIEAVLRLVEDGACPGELSMERIAREAGVGKATVYRRWPGRTALMRDVLRSLDVPGPPLDGTSVRDDLVALLEFLRRGPAGRGSALLRTLAGHAGARPELWAEYHDTLVRARHEALLAVLRRGVANGEIRTDRDLETIADLFTGPVLARALLHERTEPPGSLSADLVDLVLEGVRPVAGAAAG</sequence>
<dbReference type="Gene3D" id="1.10.357.10">
    <property type="entry name" value="Tetracycline Repressor, domain 2"/>
    <property type="match status" value="1"/>
</dbReference>
<evidence type="ECO:0000256" key="3">
    <source>
        <dbReference type="ARBA" id="ARBA00023163"/>
    </source>
</evidence>
<dbReference type="AlphaFoldDB" id="A0A5J4LT04"/>
<evidence type="ECO:0000256" key="4">
    <source>
        <dbReference type="PROSITE-ProRule" id="PRU00335"/>
    </source>
</evidence>
<dbReference type="OrthoDB" id="9796019at2"/>
<dbReference type="PROSITE" id="PS50977">
    <property type="entry name" value="HTH_TETR_2"/>
    <property type="match status" value="1"/>
</dbReference>
<evidence type="ECO:0000256" key="2">
    <source>
        <dbReference type="ARBA" id="ARBA00023125"/>
    </source>
</evidence>
<keyword evidence="2 4" id="KW-0238">DNA-binding</keyword>
<evidence type="ECO:0000313" key="7">
    <source>
        <dbReference type="Proteomes" id="UP000325598"/>
    </source>
</evidence>
<feature type="DNA-binding region" description="H-T-H motif" evidence="4">
    <location>
        <begin position="59"/>
        <end position="78"/>
    </location>
</feature>
<gene>
    <name evidence="6" type="ORF">San01_72170</name>
</gene>
<evidence type="ECO:0000313" key="6">
    <source>
        <dbReference type="EMBL" id="GES34729.1"/>
    </source>
</evidence>
<feature type="domain" description="HTH tetR-type" evidence="5">
    <location>
        <begin position="35"/>
        <end position="96"/>
    </location>
</feature>
<comment type="caution">
    <text evidence="6">The sequence shown here is derived from an EMBL/GenBank/DDBJ whole genome shotgun (WGS) entry which is preliminary data.</text>
</comment>
<dbReference type="RefSeq" id="WP_152105296.1">
    <property type="nucleotide sequence ID" value="NZ_BLAG01000037.1"/>
</dbReference>
<dbReference type="Proteomes" id="UP000325598">
    <property type="component" value="Unassembled WGS sequence"/>
</dbReference>
<protein>
    <recommendedName>
        <fullName evidence="5">HTH tetR-type domain-containing protein</fullName>
    </recommendedName>
</protein>
<dbReference type="Gene3D" id="1.10.10.60">
    <property type="entry name" value="Homeodomain-like"/>
    <property type="match status" value="1"/>
</dbReference>
<evidence type="ECO:0000259" key="5">
    <source>
        <dbReference type="PROSITE" id="PS50977"/>
    </source>
</evidence>
<dbReference type="InterPro" id="IPR009057">
    <property type="entry name" value="Homeodomain-like_sf"/>
</dbReference>
<keyword evidence="1" id="KW-0805">Transcription regulation</keyword>
<organism evidence="6 7">
    <name type="scientific">Streptomyces angustmyceticus</name>
    <dbReference type="NCBI Taxonomy" id="285578"/>
    <lineage>
        <taxon>Bacteria</taxon>
        <taxon>Bacillati</taxon>
        <taxon>Actinomycetota</taxon>
        <taxon>Actinomycetes</taxon>
        <taxon>Kitasatosporales</taxon>
        <taxon>Streptomycetaceae</taxon>
        <taxon>Streptomyces</taxon>
    </lineage>
</organism>
<proteinExistence type="predicted"/>
<reference evidence="6 7" key="1">
    <citation type="submission" date="2019-10" db="EMBL/GenBank/DDBJ databases">
        <title>Whole genome shotgun sequence of Streptomyces angustmyceticus NBRC 3934.</title>
        <authorList>
            <person name="Hosoyama A."/>
            <person name="Ichikawa N."/>
            <person name="Kimura A."/>
            <person name="Kitahashi Y."/>
            <person name="Komaki H."/>
            <person name="Uohara A."/>
        </authorList>
    </citation>
    <scope>NUCLEOTIDE SEQUENCE [LARGE SCALE GENOMIC DNA]</scope>
    <source>
        <strain evidence="6 7">NBRC 3934</strain>
    </source>
</reference>
<dbReference type="Pfam" id="PF00440">
    <property type="entry name" value="TetR_N"/>
    <property type="match status" value="1"/>
</dbReference>
<dbReference type="PANTHER" id="PTHR30055">
    <property type="entry name" value="HTH-TYPE TRANSCRIPTIONAL REGULATOR RUTR"/>
    <property type="match status" value="1"/>
</dbReference>
<dbReference type="Pfam" id="PF16859">
    <property type="entry name" value="TetR_C_11"/>
    <property type="match status" value="1"/>
</dbReference>
<dbReference type="GeneID" id="96754288"/>
<dbReference type="GO" id="GO:0000976">
    <property type="term" value="F:transcription cis-regulatory region binding"/>
    <property type="evidence" value="ECO:0007669"/>
    <property type="project" value="TreeGrafter"/>
</dbReference>
<name>A0A5J4LT04_9ACTN</name>
<dbReference type="InterPro" id="IPR001647">
    <property type="entry name" value="HTH_TetR"/>
</dbReference>
<evidence type="ECO:0000256" key="1">
    <source>
        <dbReference type="ARBA" id="ARBA00023015"/>
    </source>
</evidence>
<dbReference type="InterPro" id="IPR050109">
    <property type="entry name" value="HTH-type_TetR-like_transc_reg"/>
</dbReference>
<keyword evidence="7" id="KW-1185">Reference proteome</keyword>
<dbReference type="InterPro" id="IPR036271">
    <property type="entry name" value="Tet_transcr_reg_TetR-rel_C_sf"/>
</dbReference>
<accession>A0A5J4LT04</accession>
<keyword evidence="3" id="KW-0804">Transcription</keyword>
<dbReference type="SUPFAM" id="SSF48498">
    <property type="entry name" value="Tetracyclin repressor-like, C-terminal domain"/>
    <property type="match status" value="1"/>
</dbReference>